<dbReference type="Proteomes" id="UP000286097">
    <property type="component" value="Unassembled WGS sequence"/>
</dbReference>
<dbReference type="AlphaFoldDB" id="A0A3R7W8L0"/>
<sequence length="101" mass="11493">MELNNMKVILIINLIWKVPARHGNVSNAYPKAETEGNYEHLQIPKGIEISSDKMDELGLMRYKLLQKTLINTGLMQCLTDTCIFARIEDCGMVLTGFYVDD</sequence>
<dbReference type="EMBL" id="QKXF01000014">
    <property type="protein sequence ID" value="RQM18803.1"/>
    <property type="molecule type" value="Genomic_DNA"/>
</dbReference>
<dbReference type="VEuPathDB" id="FungiDB:DD237_008041"/>
<protein>
    <recommendedName>
        <fullName evidence="3">Reverse transcriptase Ty1/copia-type domain-containing protein</fullName>
    </recommendedName>
</protein>
<accession>A0A3R7W8L0</accession>
<evidence type="ECO:0008006" key="3">
    <source>
        <dbReference type="Google" id="ProtNLM"/>
    </source>
</evidence>
<organism evidence="1 2">
    <name type="scientific">Peronospora effusa</name>
    <dbReference type="NCBI Taxonomy" id="542832"/>
    <lineage>
        <taxon>Eukaryota</taxon>
        <taxon>Sar</taxon>
        <taxon>Stramenopiles</taxon>
        <taxon>Oomycota</taxon>
        <taxon>Peronosporomycetes</taxon>
        <taxon>Peronosporales</taxon>
        <taxon>Peronosporaceae</taxon>
        <taxon>Peronospora</taxon>
    </lineage>
</organism>
<name>A0A3R7W8L0_9STRA</name>
<gene>
    <name evidence="1" type="ORF">DD237_008041</name>
</gene>
<reference evidence="1 2" key="1">
    <citation type="submission" date="2018-06" db="EMBL/GenBank/DDBJ databases">
        <title>Comparative genomics of downy mildews reveals potential adaptations to biotrophy.</title>
        <authorList>
            <person name="Fletcher K."/>
            <person name="Klosterman S.J."/>
            <person name="Derevnina L."/>
            <person name="Martin F."/>
            <person name="Koike S."/>
            <person name="Reyes Chin-Wo S."/>
            <person name="Mou B."/>
            <person name="Michelmore R."/>
        </authorList>
    </citation>
    <scope>NUCLEOTIDE SEQUENCE [LARGE SCALE GENOMIC DNA]</scope>
    <source>
        <strain evidence="1 2">R13</strain>
    </source>
</reference>
<evidence type="ECO:0000313" key="1">
    <source>
        <dbReference type="EMBL" id="RQM18803.1"/>
    </source>
</evidence>
<evidence type="ECO:0000313" key="2">
    <source>
        <dbReference type="Proteomes" id="UP000286097"/>
    </source>
</evidence>
<proteinExistence type="predicted"/>
<comment type="caution">
    <text evidence="1">The sequence shown here is derived from an EMBL/GenBank/DDBJ whole genome shotgun (WGS) entry which is preliminary data.</text>
</comment>